<feature type="domain" description="FUZ/MON1/HPS1 third Longin" evidence="4">
    <location>
        <begin position="617"/>
        <end position="769"/>
    </location>
</feature>
<feature type="compositionally biased region" description="Low complexity" evidence="1">
    <location>
        <begin position="286"/>
        <end position="300"/>
    </location>
</feature>
<evidence type="ECO:0000259" key="2">
    <source>
        <dbReference type="Pfam" id="PF19036"/>
    </source>
</evidence>
<feature type="region of interest" description="Disordered" evidence="1">
    <location>
        <begin position="354"/>
        <end position="377"/>
    </location>
</feature>
<reference evidence="5" key="1">
    <citation type="submission" date="2022-11" db="UniProtKB">
        <authorList>
            <consortium name="EnsemblMetazoa"/>
        </authorList>
    </citation>
    <scope>IDENTIFICATION</scope>
</reference>
<dbReference type="InterPro" id="IPR043970">
    <property type="entry name" value="FUZ/MON1/HPS1_longin_3"/>
</dbReference>
<dbReference type="GO" id="GO:0016192">
    <property type="term" value="P:vesicle-mediated transport"/>
    <property type="evidence" value="ECO:0007669"/>
    <property type="project" value="InterPro"/>
</dbReference>
<dbReference type="EnsemblMetazoa" id="XM_038208343.1">
    <property type="protein sequence ID" value="XP_038064271.1"/>
    <property type="gene ID" value="LOC119734786"/>
</dbReference>
<dbReference type="GO" id="GO:0031085">
    <property type="term" value="C:BLOC-3 complex"/>
    <property type="evidence" value="ECO:0007669"/>
    <property type="project" value="TreeGrafter"/>
</dbReference>
<dbReference type="InterPro" id="IPR043971">
    <property type="entry name" value="FUZ/MON1/HPS1_longin_2"/>
</dbReference>
<dbReference type="OMA" id="GLVHFMY"/>
<evidence type="ECO:0000313" key="6">
    <source>
        <dbReference type="Proteomes" id="UP000887568"/>
    </source>
</evidence>
<evidence type="ECO:0008006" key="7">
    <source>
        <dbReference type="Google" id="ProtNLM"/>
    </source>
</evidence>
<dbReference type="GO" id="GO:0005085">
    <property type="term" value="F:guanyl-nucleotide exchange factor activity"/>
    <property type="evidence" value="ECO:0007669"/>
    <property type="project" value="TreeGrafter"/>
</dbReference>
<dbReference type="InterPro" id="IPR026053">
    <property type="entry name" value="HPS1"/>
</dbReference>
<keyword evidence="6" id="KW-1185">Reference proteome</keyword>
<dbReference type="RefSeq" id="XP_038064271.1">
    <property type="nucleotide sequence ID" value="XM_038208343.1"/>
</dbReference>
<dbReference type="Pfam" id="PF19038">
    <property type="entry name" value="Fuz_longin_3"/>
    <property type="match status" value="1"/>
</dbReference>
<evidence type="ECO:0000256" key="1">
    <source>
        <dbReference type="SAM" id="MobiDB-lite"/>
    </source>
</evidence>
<dbReference type="GeneID" id="119734786"/>
<dbReference type="PANTHER" id="PTHR12761:SF1">
    <property type="entry name" value="BLOC-3 COMPLEX MEMBER HPS1"/>
    <property type="match status" value="1"/>
</dbReference>
<sequence length="781" mass="87782">MKGIMVMRNPSMPDIVFLTADKEFVGHMNQLAISKKLTTEQEVDKDQLDISIATHYFSPIVASYASLDNELHLPYASIRTKNDFLFVLKQCDDHLYIAVNGDGSESEVFLQRKLQVLHRLVEFYYGPISDQLRPESVSERQRVWEELARLIDTWTELYGKEQCFLVEAIERLQVNQTVNEICIGALETVLRKFRSVGEKYAVHAMLMVDAKLLALYSSRKASELQSSDILITTLLATSFCHTKERLQNLLTQSMHQYEWPENSTHNQHLSSNSDEYLSAGDGGSDDGSSYYSTNNDSDNGTSEMDTVLRTEVKACPAKSRLLANTEDKGAAGGGTSSDSLSDCEAEFSKEAFFTPPVSASPSKPRSKSLRVQEAYSSKDSKHSAQSLSVAATVSLFGSVAASENLKSDRRDFVRMPAFLQLPNCSCAPHVMQFVPVLPGTTMVIVSQVRVQLAKIISNALYIVNLICQRKSDVTDVQLGFSLRTLPEALENVVKQICEHAKKFKTSGMLKHQSELKECWQHVKRFGLQGYLDTGKTTAVSPRLEAALSEMNRLLKVIFKARYFNVKSSPESVSKQYAEAIKESQYLLRESLFHYQQYLTIKAQRNITMTTYLEDFPGLVHFIHVDRKTDQITAPSLGASDALHEENRGQNPAALVKEKVWSIVPMMHEYLMQGNYTAAVRQGDFYFSYYLYFEDVTGKLVAAQRQIKMEHTDIPGILTGTFFKDLVHRCFPGIPPGFVRCCELLCIHLSVVPIQYVTAHARRLCASLWETSGEVTAPVNLL</sequence>
<feature type="compositionally biased region" description="Polar residues" evidence="1">
    <location>
        <begin position="261"/>
        <end position="275"/>
    </location>
</feature>
<feature type="domain" description="FUZ/MON1/HPS1 second Longin" evidence="3">
    <location>
        <begin position="201"/>
        <end position="243"/>
    </location>
</feature>
<protein>
    <recommendedName>
        <fullName evidence="7">Hermansky-Pudlak syndrome 1 protein</fullName>
    </recommendedName>
</protein>
<dbReference type="PANTHER" id="PTHR12761">
    <property type="entry name" value="HERMANSKY-PUDLAK SYNDROME PROTEIN 1"/>
    <property type="match status" value="1"/>
</dbReference>
<evidence type="ECO:0000313" key="5">
    <source>
        <dbReference type="EnsemblMetazoa" id="XP_038064271.1"/>
    </source>
</evidence>
<dbReference type="OrthoDB" id="10255234at2759"/>
<dbReference type="Pfam" id="PF19037">
    <property type="entry name" value="Fuz_longin_2"/>
    <property type="match status" value="1"/>
</dbReference>
<feature type="region of interest" description="Disordered" evidence="1">
    <location>
        <begin position="261"/>
        <end position="304"/>
    </location>
</feature>
<accession>A0A914AL26</accession>
<feature type="domain" description="FUZ/MON1/HPS1 first Longin" evidence="2">
    <location>
        <begin position="50"/>
        <end position="157"/>
    </location>
</feature>
<evidence type="ECO:0000259" key="4">
    <source>
        <dbReference type="Pfam" id="PF19038"/>
    </source>
</evidence>
<organism evidence="5 6">
    <name type="scientific">Patiria miniata</name>
    <name type="common">Bat star</name>
    <name type="synonym">Asterina miniata</name>
    <dbReference type="NCBI Taxonomy" id="46514"/>
    <lineage>
        <taxon>Eukaryota</taxon>
        <taxon>Metazoa</taxon>
        <taxon>Echinodermata</taxon>
        <taxon>Eleutherozoa</taxon>
        <taxon>Asterozoa</taxon>
        <taxon>Asteroidea</taxon>
        <taxon>Valvatacea</taxon>
        <taxon>Valvatida</taxon>
        <taxon>Asterinidae</taxon>
        <taxon>Patiria</taxon>
    </lineage>
</organism>
<name>A0A914AL26_PATMI</name>
<dbReference type="InterPro" id="IPR043972">
    <property type="entry name" value="FUZ/MON1/HPS1_longin_1"/>
</dbReference>
<evidence type="ECO:0000259" key="3">
    <source>
        <dbReference type="Pfam" id="PF19037"/>
    </source>
</evidence>
<dbReference type="Proteomes" id="UP000887568">
    <property type="component" value="Unplaced"/>
</dbReference>
<dbReference type="AlphaFoldDB" id="A0A914AL26"/>
<dbReference type="CTD" id="3257"/>
<proteinExistence type="predicted"/>
<dbReference type="Pfam" id="PF19036">
    <property type="entry name" value="Fuz_longin_1"/>
    <property type="match status" value="1"/>
</dbReference>